<evidence type="ECO:0000313" key="1">
    <source>
        <dbReference type="EMBL" id="CAG7580991.1"/>
    </source>
</evidence>
<protein>
    <submittedName>
        <fullName evidence="1">Uncharacterized protein</fullName>
    </submittedName>
</protein>
<dbReference type="EMBL" id="OU342829">
    <property type="protein sequence ID" value="CAG7580991.1"/>
    <property type="molecule type" value="Genomic_DNA"/>
</dbReference>
<sequence length="195" mass="22893">MIKLFRKLFGKKGTISFNYQGVLDNQKDYRGDINNPHDWGEEAKGDNYYVYHRIKKEFDNLKKEDYRTGFGTNSFHYSKVRKEREKLGLPSTEIHQVSYEHKSRDGFYDITGKLITSKYHPLHDKFLVDKETGEKYHIDIVSIGYYYGKIMTLVTRKEGSKSHGCIEWEIISGGDLTSIKNVKKNQEKYELVDKS</sequence>
<name>A0A8D9CBV7_9VIRU</name>
<accession>A0A8D9CBV7</accession>
<reference evidence="1" key="1">
    <citation type="submission" date="2021-06" db="EMBL/GenBank/DDBJ databases">
        <authorList>
            <person name="Gannon L."/>
            <person name="Redgwell R T."/>
            <person name="Michniewski S."/>
            <person name="Harrison D C."/>
            <person name="Millard A."/>
        </authorList>
    </citation>
    <scope>NUCLEOTIDE SEQUENCE</scope>
</reference>
<proteinExistence type="predicted"/>
<gene>
    <name evidence="1" type="ORF">SLAVMIC_00625</name>
</gene>
<organism evidence="1">
    <name type="scientific">uncultured marine phage</name>
    <dbReference type="NCBI Taxonomy" id="707152"/>
    <lineage>
        <taxon>Viruses</taxon>
        <taxon>environmental samples</taxon>
    </lineage>
</organism>